<evidence type="ECO:0000313" key="2">
    <source>
        <dbReference type="Proteomes" id="UP001057402"/>
    </source>
</evidence>
<protein>
    <submittedName>
        <fullName evidence="1">Uncharacterized protein</fullName>
    </submittedName>
</protein>
<dbReference type="EMBL" id="CM042884">
    <property type="protein sequence ID" value="KAI4371050.1"/>
    <property type="molecule type" value="Genomic_DNA"/>
</dbReference>
<name>A0ACB9QWQ7_9MYRT</name>
<gene>
    <name evidence="1" type="ORF">MLD38_019326</name>
</gene>
<evidence type="ECO:0000313" key="1">
    <source>
        <dbReference type="EMBL" id="KAI4371050.1"/>
    </source>
</evidence>
<proteinExistence type="predicted"/>
<keyword evidence="2" id="KW-1185">Reference proteome</keyword>
<dbReference type="Proteomes" id="UP001057402">
    <property type="component" value="Chromosome 5"/>
</dbReference>
<sequence>MLTSSDWSSNKSEYLGCQIIGRGLVPFLISVMLYTIVIIPLYVLGCGHVIGRLWSDKMGSFNVVYYSFREGLPRKGCTSSRYCCAFFSFITEKLGVADAVAKFRYVSKASMDKDIWKFTCGILKERAFGANVPDKVREVYEARGELALKDKPNDLKRYATDFEYDQIVIFWHVATEICYNMDPNLDKNNENVRFSKILSDYVIYLLVNQPDMMSAVAGIFHKRYGDICSELKQLEQRVTSWNLEIITMIRACRC</sequence>
<comment type="caution">
    <text evidence="1">The sequence shown here is derived from an EMBL/GenBank/DDBJ whole genome shotgun (WGS) entry which is preliminary data.</text>
</comment>
<reference evidence="2" key="1">
    <citation type="journal article" date="2023" name="Front. Plant Sci.">
        <title>Chromosomal-level genome assembly of Melastoma candidum provides insights into trichome evolution.</title>
        <authorList>
            <person name="Zhong Y."/>
            <person name="Wu W."/>
            <person name="Sun C."/>
            <person name="Zou P."/>
            <person name="Liu Y."/>
            <person name="Dai S."/>
            <person name="Zhou R."/>
        </authorList>
    </citation>
    <scope>NUCLEOTIDE SEQUENCE [LARGE SCALE GENOMIC DNA]</scope>
</reference>
<organism evidence="1 2">
    <name type="scientific">Melastoma candidum</name>
    <dbReference type="NCBI Taxonomy" id="119954"/>
    <lineage>
        <taxon>Eukaryota</taxon>
        <taxon>Viridiplantae</taxon>
        <taxon>Streptophyta</taxon>
        <taxon>Embryophyta</taxon>
        <taxon>Tracheophyta</taxon>
        <taxon>Spermatophyta</taxon>
        <taxon>Magnoliopsida</taxon>
        <taxon>eudicotyledons</taxon>
        <taxon>Gunneridae</taxon>
        <taxon>Pentapetalae</taxon>
        <taxon>rosids</taxon>
        <taxon>malvids</taxon>
        <taxon>Myrtales</taxon>
        <taxon>Melastomataceae</taxon>
        <taxon>Melastomatoideae</taxon>
        <taxon>Melastomateae</taxon>
        <taxon>Melastoma</taxon>
    </lineage>
</organism>
<accession>A0ACB9QWQ7</accession>